<accession>A0ACB9IVR8</accession>
<evidence type="ECO:0000313" key="1">
    <source>
        <dbReference type="EMBL" id="KAI3811608.1"/>
    </source>
</evidence>
<reference evidence="2" key="1">
    <citation type="journal article" date="2022" name="Mol. Ecol. Resour.">
        <title>The genomes of chicory, endive, great burdock and yacon provide insights into Asteraceae palaeo-polyploidization history and plant inulin production.</title>
        <authorList>
            <person name="Fan W."/>
            <person name="Wang S."/>
            <person name="Wang H."/>
            <person name="Wang A."/>
            <person name="Jiang F."/>
            <person name="Liu H."/>
            <person name="Zhao H."/>
            <person name="Xu D."/>
            <person name="Zhang Y."/>
        </authorList>
    </citation>
    <scope>NUCLEOTIDE SEQUENCE [LARGE SCALE GENOMIC DNA]</scope>
    <source>
        <strain evidence="2">cv. Yunnan</strain>
    </source>
</reference>
<reference evidence="1 2" key="2">
    <citation type="journal article" date="2022" name="Mol. Ecol. Resour.">
        <title>The genomes of chicory, endive, great burdock and yacon provide insights into Asteraceae paleo-polyploidization history and plant inulin production.</title>
        <authorList>
            <person name="Fan W."/>
            <person name="Wang S."/>
            <person name="Wang H."/>
            <person name="Wang A."/>
            <person name="Jiang F."/>
            <person name="Liu H."/>
            <person name="Zhao H."/>
            <person name="Xu D."/>
            <person name="Zhang Y."/>
        </authorList>
    </citation>
    <scope>NUCLEOTIDE SEQUENCE [LARGE SCALE GENOMIC DNA]</scope>
    <source>
        <strain evidence="2">cv. Yunnan</strain>
        <tissue evidence="1">Leaves</tissue>
    </source>
</reference>
<organism evidence="1 2">
    <name type="scientific">Smallanthus sonchifolius</name>
    <dbReference type="NCBI Taxonomy" id="185202"/>
    <lineage>
        <taxon>Eukaryota</taxon>
        <taxon>Viridiplantae</taxon>
        <taxon>Streptophyta</taxon>
        <taxon>Embryophyta</taxon>
        <taxon>Tracheophyta</taxon>
        <taxon>Spermatophyta</taxon>
        <taxon>Magnoliopsida</taxon>
        <taxon>eudicotyledons</taxon>
        <taxon>Gunneridae</taxon>
        <taxon>Pentapetalae</taxon>
        <taxon>asterids</taxon>
        <taxon>campanulids</taxon>
        <taxon>Asterales</taxon>
        <taxon>Asteraceae</taxon>
        <taxon>Asteroideae</taxon>
        <taxon>Heliantheae alliance</taxon>
        <taxon>Millerieae</taxon>
        <taxon>Smallanthus</taxon>
    </lineage>
</organism>
<keyword evidence="2" id="KW-1185">Reference proteome</keyword>
<dbReference type="EMBL" id="CM042024">
    <property type="protein sequence ID" value="KAI3811608.1"/>
    <property type="molecule type" value="Genomic_DNA"/>
</dbReference>
<protein>
    <submittedName>
        <fullName evidence="1">Uncharacterized protein</fullName>
    </submittedName>
</protein>
<gene>
    <name evidence="1" type="ORF">L1987_21334</name>
</gene>
<comment type="caution">
    <text evidence="1">The sequence shown here is derived from an EMBL/GenBank/DDBJ whole genome shotgun (WGS) entry which is preliminary data.</text>
</comment>
<evidence type="ECO:0000313" key="2">
    <source>
        <dbReference type="Proteomes" id="UP001056120"/>
    </source>
</evidence>
<dbReference type="Proteomes" id="UP001056120">
    <property type="component" value="Linkage Group LG07"/>
</dbReference>
<sequence length="138" mass="15597">MIKRRWEDERGVETLGMANYLMLLSRVGQSRSLTDRFFNCKTCNKEFKSFQALGGHRASHKRTKTTNGNAIETSPKPRTHECPVCGMGFAVGQALGGHMRRHRDGGNYEKGGVTEKRGLCMDLNLTPYENNLKLWDCS</sequence>
<name>A0ACB9IVR8_9ASTR</name>
<proteinExistence type="predicted"/>